<comment type="caution">
    <text evidence="2">The sequence shown here is derived from an EMBL/GenBank/DDBJ whole genome shotgun (WGS) entry which is preliminary data.</text>
</comment>
<organism evidence="2 3">
    <name type="scientific">Tribonema minus</name>
    <dbReference type="NCBI Taxonomy" id="303371"/>
    <lineage>
        <taxon>Eukaryota</taxon>
        <taxon>Sar</taxon>
        <taxon>Stramenopiles</taxon>
        <taxon>Ochrophyta</taxon>
        <taxon>PX clade</taxon>
        <taxon>Xanthophyceae</taxon>
        <taxon>Tribonematales</taxon>
        <taxon>Tribonemataceae</taxon>
        <taxon>Tribonema</taxon>
    </lineage>
</organism>
<name>A0A835YVB8_9STRA</name>
<sequence>MQDDDSRCDPAYDPKDPWAQRFVAKSKKGECYLNRKALGGLDARAGQIFVQAGFRPGKAESLRQTLAFICRVRPMRSTRLFSRSAHRSVTHGTVNCLQHQGCGGARSVRLSINLNLRLKLVPAPRWAPTRISRSRIRGHLGSAISAEAAPASTLSAAGTCSFNFNINCKCDFSHGEVRHVTASSTSASASASGSGSGGGGGQDSSCAKEKTAWHSWCRSSNEPVLTTTSAAKADTSHTKALSKAAIMSVLPEETTARHPLRLGGLEGFSTASAAASLVLDSHQATLAARCRP</sequence>
<feature type="region of interest" description="Disordered" evidence="1">
    <location>
        <begin position="185"/>
        <end position="206"/>
    </location>
</feature>
<protein>
    <submittedName>
        <fullName evidence="2">Uncharacterized protein</fullName>
    </submittedName>
</protein>
<evidence type="ECO:0000313" key="3">
    <source>
        <dbReference type="Proteomes" id="UP000664859"/>
    </source>
</evidence>
<gene>
    <name evidence="2" type="ORF">JKP88DRAFT_248937</name>
</gene>
<dbReference type="AlphaFoldDB" id="A0A835YVB8"/>
<dbReference type="EMBL" id="JAFCMP010000527">
    <property type="protein sequence ID" value="KAG5177258.1"/>
    <property type="molecule type" value="Genomic_DNA"/>
</dbReference>
<keyword evidence="3" id="KW-1185">Reference proteome</keyword>
<accession>A0A835YVB8</accession>
<reference evidence="2" key="1">
    <citation type="submission" date="2021-02" db="EMBL/GenBank/DDBJ databases">
        <title>First Annotated Genome of the Yellow-green Alga Tribonema minus.</title>
        <authorList>
            <person name="Mahan K.M."/>
        </authorList>
    </citation>
    <scope>NUCLEOTIDE SEQUENCE</scope>
    <source>
        <strain evidence="2">UTEX B ZZ1240</strain>
    </source>
</reference>
<proteinExistence type="predicted"/>
<dbReference type="Proteomes" id="UP000664859">
    <property type="component" value="Unassembled WGS sequence"/>
</dbReference>
<evidence type="ECO:0000256" key="1">
    <source>
        <dbReference type="SAM" id="MobiDB-lite"/>
    </source>
</evidence>
<evidence type="ECO:0000313" key="2">
    <source>
        <dbReference type="EMBL" id="KAG5177258.1"/>
    </source>
</evidence>